<feature type="transmembrane region" description="Helical" evidence="1">
    <location>
        <begin position="145"/>
        <end position="169"/>
    </location>
</feature>
<evidence type="ECO:0000256" key="1">
    <source>
        <dbReference type="SAM" id="Phobius"/>
    </source>
</evidence>
<accession>A0ABU8CUP2</accession>
<keyword evidence="1" id="KW-1133">Transmembrane helix</keyword>
<keyword evidence="2" id="KW-0732">Signal</keyword>
<organism evidence="3 4">
    <name type="scientific">Rhizobium aouanii</name>
    <dbReference type="NCBI Taxonomy" id="3118145"/>
    <lineage>
        <taxon>Bacteria</taxon>
        <taxon>Pseudomonadati</taxon>
        <taxon>Pseudomonadota</taxon>
        <taxon>Alphaproteobacteria</taxon>
        <taxon>Hyphomicrobiales</taxon>
        <taxon>Rhizobiaceae</taxon>
        <taxon>Rhizobium/Agrobacterium group</taxon>
        <taxon>Rhizobium</taxon>
    </lineage>
</organism>
<feature type="transmembrane region" description="Helical" evidence="1">
    <location>
        <begin position="237"/>
        <end position="258"/>
    </location>
</feature>
<feature type="signal peptide" evidence="2">
    <location>
        <begin position="1"/>
        <end position="21"/>
    </location>
</feature>
<keyword evidence="1" id="KW-0812">Transmembrane</keyword>
<feature type="chain" id="PRO_5045687679" evidence="2">
    <location>
        <begin position="22"/>
        <end position="329"/>
    </location>
</feature>
<comment type="caution">
    <text evidence="3">The sequence shown here is derived from an EMBL/GenBank/DDBJ whole genome shotgun (WGS) entry which is preliminary data.</text>
</comment>
<feature type="transmembrane region" description="Helical" evidence="1">
    <location>
        <begin position="176"/>
        <end position="196"/>
    </location>
</feature>
<evidence type="ECO:0000313" key="4">
    <source>
        <dbReference type="Proteomes" id="UP001531129"/>
    </source>
</evidence>
<reference evidence="3 4" key="1">
    <citation type="submission" date="2024-01" db="EMBL/GenBank/DDBJ databases">
        <title>Draft genome sequences of three bacterial strains isolated from Acacia saligna represent a potential new species within the genus Rhizobium.</title>
        <authorList>
            <person name="Tambong J.T."/>
            <person name="Mnasri B."/>
        </authorList>
    </citation>
    <scope>NUCLEOTIDE SEQUENCE [LARGE SCALE GENOMIC DNA]</scope>
    <source>
        <strain evidence="3 4">1AS12I</strain>
    </source>
</reference>
<keyword evidence="1" id="KW-0472">Membrane</keyword>
<feature type="transmembrane region" description="Helical" evidence="1">
    <location>
        <begin position="278"/>
        <end position="298"/>
    </location>
</feature>
<evidence type="ECO:0000256" key="2">
    <source>
        <dbReference type="SAM" id="SignalP"/>
    </source>
</evidence>
<proteinExistence type="predicted"/>
<name>A0ABU8CUP2_9HYPH</name>
<dbReference type="EMBL" id="JBAMYC010000022">
    <property type="protein sequence ID" value="MEI1252201.1"/>
    <property type="molecule type" value="Genomic_DNA"/>
</dbReference>
<protein>
    <submittedName>
        <fullName evidence="3">HupE/UreJ family protein</fullName>
    </submittedName>
</protein>
<dbReference type="Pfam" id="PF13795">
    <property type="entry name" value="HupE_UreJ_2"/>
    <property type="match status" value="1"/>
</dbReference>
<keyword evidence="4" id="KW-1185">Reference proteome</keyword>
<dbReference type="Proteomes" id="UP001531129">
    <property type="component" value="Unassembled WGS sequence"/>
</dbReference>
<feature type="transmembrane region" description="Helical" evidence="1">
    <location>
        <begin position="305"/>
        <end position="322"/>
    </location>
</feature>
<evidence type="ECO:0000313" key="3">
    <source>
        <dbReference type="EMBL" id="MEI1252201.1"/>
    </source>
</evidence>
<gene>
    <name evidence="3" type="ORF">V8Q02_30015</name>
</gene>
<dbReference type="RefSeq" id="WP_335915810.1">
    <property type="nucleotide sequence ID" value="NZ_JBAMYB010000021.1"/>
</dbReference>
<dbReference type="InterPro" id="IPR032809">
    <property type="entry name" value="Put_HupE_UreJ"/>
</dbReference>
<sequence>MIRCLTVLVACFLWLMSIASAHELRPAYLEINEVAPARYAITWKVPARGEARMALYVRLPAICKQEAETVGGYIDAAFVSRWQTVCDGGLAGQVVSIDGLSATYTDALAKIINLDGTMQTSRISPDSPELTVAASPTPFGTARTYFLLGVQHIMLGIDHLLFVLALLLLIRTPGALLLTVTSFTVAHSITLAFAALGMASAPQPPVEALVALSIMFVASEITRTARGDLDLSSRYPWLISFLFGLLHGFGFGGALREIGLPQKDVPLALLTFNLGVEAGQLVFVAVALLAMACMKLLLAFESSRLRFWLAYLIGTLSAFWFLRRVAAFG</sequence>